<dbReference type="GO" id="GO:0016020">
    <property type="term" value="C:membrane"/>
    <property type="evidence" value="ECO:0007669"/>
    <property type="project" value="UniProtKB-SubCell"/>
</dbReference>
<feature type="transmembrane region" description="Helical" evidence="5">
    <location>
        <begin position="139"/>
        <end position="157"/>
    </location>
</feature>
<dbReference type="Pfam" id="PF00916">
    <property type="entry name" value="Sulfate_transp"/>
    <property type="match status" value="1"/>
</dbReference>
<dbReference type="PANTHER" id="PTHR11814">
    <property type="entry name" value="SULFATE TRANSPORTER"/>
    <property type="match status" value="1"/>
</dbReference>
<dbReference type="Gene3D" id="3.30.750.24">
    <property type="entry name" value="STAS domain"/>
    <property type="match status" value="1"/>
</dbReference>
<evidence type="ECO:0000313" key="7">
    <source>
        <dbReference type="EMBL" id="AOO82417.1"/>
    </source>
</evidence>
<evidence type="ECO:0000256" key="3">
    <source>
        <dbReference type="ARBA" id="ARBA00022989"/>
    </source>
</evidence>
<feature type="transmembrane region" description="Helical" evidence="5">
    <location>
        <begin position="109"/>
        <end position="127"/>
    </location>
</feature>
<evidence type="ECO:0000313" key="8">
    <source>
        <dbReference type="Proteomes" id="UP000094969"/>
    </source>
</evidence>
<dbReference type="AlphaFoldDB" id="A0A1D7U4W9"/>
<dbReference type="OrthoDB" id="9769739at2"/>
<feature type="transmembrane region" description="Helical" evidence="5">
    <location>
        <begin position="87"/>
        <end position="103"/>
    </location>
</feature>
<dbReference type="InterPro" id="IPR002645">
    <property type="entry name" value="STAS_dom"/>
</dbReference>
<feature type="transmembrane region" description="Helical" evidence="5">
    <location>
        <begin position="304"/>
        <end position="322"/>
    </location>
</feature>
<dbReference type="GO" id="GO:0055085">
    <property type="term" value="P:transmembrane transport"/>
    <property type="evidence" value="ECO:0007669"/>
    <property type="project" value="InterPro"/>
</dbReference>
<name>A0A1D7U4W9_9HYPH</name>
<proteinExistence type="predicted"/>
<dbReference type="Proteomes" id="UP000094969">
    <property type="component" value="Chromosome"/>
</dbReference>
<comment type="subcellular location">
    <subcellularLocation>
        <location evidence="1">Membrane</location>
        <topology evidence="1">Multi-pass membrane protein</topology>
    </subcellularLocation>
</comment>
<dbReference type="EMBL" id="CP017147">
    <property type="protein sequence ID" value="AOO82417.1"/>
    <property type="molecule type" value="Genomic_DNA"/>
</dbReference>
<evidence type="ECO:0000256" key="4">
    <source>
        <dbReference type="ARBA" id="ARBA00023136"/>
    </source>
</evidence>
<dbReference type="KEGG" id="bvv:BHK69_19995"/>
<evidence type="ECO:0000259" key="6">
    <source>
        <dbReference type="PROSITE" id="PS50801"/>
    </source>
</evidence>
<feature type="transmembrane region" description="Helical" evidence="5">
    <location>
        <begin position="38"/>
        <end position="58"/>
    </location>
</feature>
<feature type="transmembrane region" description="Helical" evidence="5">
    <location>
        <begin position="177"/>
        <end position="203"/>
    </location>
</feature>
<feature type="transmembrane region" description="Helical" evidence="5">
    <location>
        <begin position="392"/>
        <end position="422"/>
    </location>
</feature>
<dbReference type="InterPro" id="IPR011547">
    <property type="entry name" value="SLC26A/SulP_dom"/>
</dbReference>
<feature type="transmembrane region" description="Helical" evidence="5">
    <location>
        <begin position="342"/>
        <end position="371"/>
    </location>
</feature>
<evidence type="ECO:0000256" key="1">
    <source>
        <dbReference type="ARBA" id="ARBA00004141"/>
    </source>
</evidence>
<keyword evidence="8" id="KW-1185">Reference proteome</keyword>
<evidence type="ECO:0000256" key="2">
    <source>
        <dbReference type="ARBA" id="ARBA00022692"/>
    </source>
</evidence>
<feature type="transmembrane region" description="Helical" evidence="5">
    <location>
        <begin position="215"/>
        <end position="233"/>
    </location>
</feature>
<dbReference type="STRING" id="1526658.BHK69_19995"/>
<dbReference type="RefSeq" id="WP_069691626.1">
    <property type="nucleotide sequence ID" value="NZ_CP017147.1"/>
</dbReference>
<sequence>MTEQTARGGNADILTQFTPKLVSALHEGYGFDRLKADALAGLTVAIVALPLSMAIAIASGATPAAGLFTAIVGGFFVSALGGSRYQIGGPAGAFIVLIAATIDQHGFDGLLLATLIAGALLIAIGLLRLGTYIRYIPHPVLVGFTTGIAIIIFASQIRDLLGLTLPGKEPAALLPKLEALIGALGTLNPAALALSLLTIGIILGLKRIRPRWPGLLIAVAATAALVFLLKLSVETIGTRFGGIPSALPAPHWPGFTRDKLIAILPAALSIAALGGIESLLSAVVADGMTGRRHRSNMELVAQGVANMASSLFGGICVTGTIARTATNVRAGGVTPVAGMLHALFILLFMLIAAPLATYIPLAALAGVLAVVSWNMAEKAAFAAILKHSRADAVVLLATFLLVMFEDLMVGIGVGVVLGSLIFMHRMAQVVTVEAGMEAASEEDEADTGVAGQHNGDVFHYKISGPLFFGASTQVITVLDRIGSYPERIVLDLSGVPFADSSAAVALKAVIDKAKHHGAIVEISGATLAVRRVLLHEGIREPLVAFRNA</sequence>
<keyword evidence="4 5" id="KW-0472">Membrane</keyword>
<dbReference type="SUPFAM" id="SSF52091">
    <property type="entry name" value="SpoIIaa-like"/>
    <property type="match status" value="1"/>
</dbReference>
<organism evidence="7 8">
    <name type="scientific">Bosea vaviloviae</name>
    <dbReference type="NCBI Taxonomy" id="1526658"/>
    <lineage>
        <taxon>Bacteria</taxon>
        <taxon>Pseudomonadati</taxon>
        <taxon>Pseudomonadota</taxon>
        <taxon>Alphaproteobacteria</taxon>
        <taxon>Hyphomicrobiales</taxon>
        <taxon>Boseaceae</taxon>
        <taxon>Bosea</taxon>
    </lineage>
</organism>
<feature type="transmembrane region" description="Helical" evidence="5">
    <location>
        <begin position="260"/>
        <end position="284"/>
    </location>
</feature>
<dbReference type="CDD" id="cd07042">
    <property type="entry name" value="STAS_SulP_like_sulfate_transporter"/>
    <property type="match status" value="1"/>
</dbReference>
<feature type="domain" description="STAS" evidence="6">
    <location>
        <begin position="460"/>
        <end position="548"/>
    </location>
</feature>
<keyword evidence="2 5" id="KW-0812">Transmembrane</keyword>
<dbReference type="PROSITE" id="PS50801">
    <property type="entry name" value="STAS"/>
    <property type="match status" value="1"/>
</dbReference>
<dbReference type="InterPro" id="IPR036513">
    <property type="entry name" value="STAS_dom_sf"/>
</dbReference>
<evidence type="ECO:0000256" key="5">
    <source>
        <dbReference type="SAM" id="Phobius"/>
    </source>
</evidence>
<dbReference type="InterPro" id="IPR001902">
    <property type="entry name" value="SLC26A/SulP_fam"/>
</dbReference>
<accession>A0A1D7U4W9</accession>
<feature type="transmembrane region" description="Helical" evidence="5">
    <location>
        <begin position="64"/>
        <end position="80"/>
    </location>
</feature>
<reference evidence="7 8" key="1">
    <citation type="journal article" date="2015" name="Antonie Van Leeuwenhoek">
        <title>Bosea vaviloviae sp. nov., a new species of slow-growing rhizobia isolated from nodules of the relict species Vavilovia formosa (Stev.) Fed.</title>
        <authorList>
            <person name="Safronova V.I."/>
            <person name="Kuznetsova I.G."/>
            <person name="Sazanova A.L."/>
            <person name="Kimeklis A.K."/>
            <person name="Belimov A.A."/>
            <person name="Andronov E.E."/>
            <person name="Pinaev A.G."/>
            <person name="Chizhevskaya E.P."/>
            <person name="Pukhaev A.R."/>
            <person name="Popov K.P."/>
            <person name="Willems A."/>
            <person name="Tikhonovich I.A."/>
        </authorList>
    </citation>
    <scope>NUCLEOTIDE SEQUENCE [LARGE SCALE GENOMIC DNA]</scope>
    <source>
        <strain evidence="7 8">Vaf18</strain>
    </source>
</reference>
<dbReference type="Pfam" id="PF01740">
    <property type="entry name" value="STAS"/>
    <property type="match status" value="1"/>
</dbReference>
<protein>
    <submittedName>
        <fullName evidence="7">SulP family sulfate transporter</fullName>
    </submittedName>
</protein>
<gene>
    <name evidence="7" type="ORF">BHK69_19995</name>
</gene>
<keyword evidence="3 5" id="KW-1133">Transmembrane helix</keyword>